<gene>
    <name evidence="3" type="ORF">CAFE_02970</name>
</gene>
<proteinExistence type="inferred from homology"/>
<reference evidence="3 4" key="1">
    <citation type="submission" date="2019-09" db="EMBL/GenBank/DDBJ databases">
        <title>Genome sequence of Clostridium sp. EA1.</title>
        <authorList>
            <person name="Poehlein A."/>
            <person name="Bengelsdorf F.R."/>
            <person name="Daniel R."/>
        </authorList>
    </citation>
    <scope>NUCLEOTIDE SEQUENCE [LARGE SCALE GENOMIC DNA]</scope>
    <source>
        <strain evidence="3 4">EA1</strain>
    </source>
</reference>
<accession>A0A6N8HV33</accession>
<evidence type="ECO:0000313" key="3">
    <source>
        <dbReference type="EMBL" id="MVB09636.1"/>
    </source>
</evidence>
<protein>
    <recommendedName>
        <fullName evidence="1">UPF0597 protein CAFE_02970</fullName>
    </recommendedName>
</protein>
<evidence type="ECO:0000259" key="2">
    <source>
        <dbReference type="Pfam" id="PF03313"/>
    </source>
</evidence>
<dbReference type="AlphaFoldDB" id="A0A6N8HV33"/>
<comment type="similarity">
    <text evidence="1">Belongs to the UPF0597 family.</text>
</comment>
<dbReference type="Pfam" id="PF03313">
    <property type="entry name" value="SDH_alpha"/>
    <property type="match status" value="1"/>
</dbReference>
<dbReference type="GO" id="GO:0019450">
    <property type="term" value="P:L-cysteine catabolic process to pyruvate"/>
    <property type="evidence" value="ECO:0007669"/>
    <property type="project" value="TreeGrafter"/>
</dbReference>
<dbReference type="InterPro" id="IPR021144">
    <property type="entry name" value="UPF0597"/>
</dbReference>
<organism evidence="3 4">
    <name type="scientific">Caproicibacter fermentans</name>
    <dbReference type="NCBI Taxonomy" id="2576756"/>
    <lineage>
        <taxon>Bacteria</taxon>
        <taxon>Bacillati</taxon>
        <taxon>Bacillota</taxon>
        <taxon>Clostridia</taxon>
        <taxon>Eubacteriales</taxon>
        <taxon>Acutalibacteraceae</taxon>
        <taxon>Caproicibacter</taxon>
    </lineage>
</organism>
<dbReference type="PANTHER" id="PTHR30501">
    <property type="entry name" value="UPF0597 PROTEIN YHAM"/>
    <property type="match status" value="1"/>
</dbReference>
<sequence length="435" mass="45348">MDKQKIIDILNSEMELATGCTEPAAIAFTAAVAAEHLSGKQVESVCVRASGNMIKNAMAAGIPGTNYTGMEYAAGIGALGGDPSKKLQVISGVDPAVYSAAQKLVESGKITVEVADTPEKLYVDVTVESGEDSARAVISGAHTNIVLVQENGKTVFENKDGTGPTGGIGPEEIKNTLSVQKIYEFVQQIDPENDPLDIIRQSISVNTAISEEGLKNDYGLKIGRTVREELENGMIGNDMVSNAVCVTTAAADARMAGAPFAVVSNSGSGNQGITTTMPVVATAKWLKAGEDRMLRAVTLSNLIAIYIKSKFGRLSALCGATVAATGAACGITYLMGGDLKAIGFAIQNMIGNVTGMLCDGAKADCALKISTCTNAAMQAAFMAMKGLCVQKTDGIVENDVEKSIDNFATLGNKGSSGMDPLVLDMMLHKRKKQLS</sequence>
<feature type="domain" description="Serine dehydratase-like alpha subunit" evidence="2">
    <location>
        <begin position="186"/>
        <end position="419"/>
    </location>
</feature>
<comment type="caution">
    <text evidence="3">The sequence shown here is derived from an EMBL/GenBank/DDBJ whole genome shotgun (WGS) entry which is preliminary data.</text>
</comment>
<name>A0A6N8HV33_9FIRM</name>
<dbReference type="InterPro" id="IPR005130">
    <property type="entry name" value="Ser_deHydtase-like_asu"/>
</dbReference>
<dbReference type="EMBL" id="VWXL01000010">
    <property type="protein sequence ID" value="MVB09636.1"/>
    <property type="molecule type" value="Genomic_DNA"/>
</dbReference>
<dbReference type="Proteomes" id="UP000469440">
    <property type="component" value="Unassembled WGS sequence"/>
</dbReference>
<evidence type="ECO:0000313" key="4">
    <source>
        <dbReference type="Proteomes" id="UP000469440"/>
    </source>
</evidence>
<dbReference type="GO" id="GO:0080146">
    <property type="term" value="F:L-cysteine desulfhydrase activity"/>
    <property type="evidence" value="ECO:0007669"/>
    <property type="project" value="TreeGrafter"/>
</dbReference>
<evidence type="ECO:0000256" key="1">
    <source>
        <dbReference type="HAMAP-Rule" id="MF_01845"/>
    </source>
</evidence>
<dbReference type="PANTHER" id="PTHR30501:SF2">
    <property type="entry name" value="UPF0597 PROTEIN YHAM"/>
    <property type="match status" value="1"/>
</dbReference>
<dbReference type="OrthoDB" id="41906at2"/>
<keyword evidence="4" id="KW-1185">Reference proteome</keyword>
<dbReference type="RefSeq" id="WP_156989595.1">
    <property type="nucleotide sequence ID" value="NZ_VWXL01000010.1"/>
</dbReference>
<dbReference type="HAMAP" id="MF_01845">
    <property type="entry name" value="UPF0597"/>
    <property type="match status" value="1"/>
</dbReference>
<dbReference type="PIRSF" id="PIRSF006054">
    <property type="entry name" value="UCP006054"/>
    <property type="match status" value="1"/>
</dbReference>